<organism evidence="1">
    <name type="scientific">Caldilinea aerophila</name>
    <dbReference type="NCBI Taxonomy" id="133453"/>
    <lineage>
        <taxon>Bacteria</taxon>
        <taxon>Bacillati</taxon>
        <taxon>Chloroflexota</taxon>
        <taxon>Caldilineae</taxon>
        <taxon>Caldilineales</taxon>
        <taxon>Caldilineaceae</taxon>
        <taxon>Caldilinea</taxon>
    </lineage>
</organism>
<evidence type="ECO:0000313" key="1">
    <source>
        <dbReference type="EMBL" id="HDX30687.1"/>
    </source>
</evidence>
<reference evidence="1" key="1">
    <citation type="journal article" date="2020" name="mSystems">
        <title>Genome- and Community-Level Interaction Insights into Carbon Utilization and Element Cycling Functions of Hydrothermarchaeota in Hydrothermal Sediment.</title>
        <authorList>
            <person name="Zhou Z."/>
            <person name="Liu Y."/>
            <person name="Xu W."/>
            <person name="Pan J."/>
            <person name="Luo Z.H."/>
            <person name="Li M."/>
        </authorList>
    </citation>
    <scope>NUCLEOTIDE SEQUENCE [LARGE SCALE GENOMIC DNA]</scope>
    <source>
        <strain evidence="1">SpSt-289</strain>
    </source>
</reference>
<dbReference type="CDD" id="cd10931">
    <property type="entry name" value="CE4_u7"/>
    <property type="match status" value="1"/>
</dbReference>
<dbReference type="GO" id="GO:0005975">
    <property type="term" value="P:carbohydrate metabolic process"/>
    <property type="evidence" value="ECO:0007669"/>
    <property type="project" value="InterPro"/>
</dbReference>
<evidence type="ECO:0008006" key="2">
    <source>
        <dbReference type="Google" id="ProtNLM"/>
    </source>
</evidence>
<dbReference type="InterPro" id="IPR011330">
    <property type="entry name" value="Glyco_hydro/deAcase_b/a-brl"/>
</dbReference>
<gene>
    <name evidence="1" type="ORF">ENQ20_04245</name>
</gene>
<comment type="caution">
    <text evidence="1">The sequence shown here is derived from an EMBL/GenBank/DDBJ whole genome shotgun (WGS) entry which is preliminary data.</text>
</comment>
<proteinExistence type="predicted"/>
<accession>A0A7C1JRN6</accession>
<dbReference type="EMBL" id="DSMG01000049">
    <property type="protein sequence ID" value="HDX30687.1"/>
    <property type="molecule type" value="Genomic_DNA"/>
</dbReference>
<dbReference type="AlphaFoldDB" id="A0A7C1JRN6"/>
<protein>
    <recommendedName>
        <fullName evidence="2">NodB homology domain-containing protein</fullName>
    </recommendedName>
</protein>
<sequence>MNRIRISIAPQLREIAGPAIDWVWRQALTTLGYAWQETAPGEPCDVAYVVDCERQPLAQVVIVASPERWRSPSRYRLRLLIPDELFPLLCFVREPFRQRVFERRGNALWSYRDLLFDLFWFLTGQEERTWPQDNHGFYTLPEAWLASQVLEQAPVSAMLEGLGALLQQAGAGESLPRWPDGKRAAAAITHDVDYPEAIRWLEPWRILHRQGLQGMWPAWEVLIGRRNHWAFPDWMKFEDRYGVRSAFYFVARQGSLLEYGCGLPDPFYDVTSPRFRALFRTLIEGGWEVGMHASYLAYASPEHFAAEKRRLEEAAAAPILGNRHHYWHLNPADPEETLQLHAHLGFLYDTSLTHDRHLGWRRGTVTPFFPLAQKTGHEIGVVQLPVAWMDAQLMQRKELTQAQREAIIVALVDRTATLGGLFVANVHDYVFDEKLFPGWFAVLRAALDRIAERGDFWFATPAAIALHWRERYERLLKISAGLDEGR</sequence>
<name>A0A7C1JRN6_9CHLR</name>
<dbReference type="Gene3D" id="3.20.20.370">
    <property type="entry name" value="Glycoside hydrolase/deacetylase"/>
    <property type="match status" value="1"/>
</dbReference>
<dbReference type="SUPFAM" id="SSF88713">
    <property type="entry name" value="Glycoside hydrolase/deacetylase"/>
    <property type="match status" value="1"/>
</dbReference>